<keyword evidence="3" id="KW-1185">Reference proteome</keyword>
<feature type="compositionally biased region" description="Polar residues" evidence="1">
    <location>
        <begin position="36"/>
        <end position="45"/>
    </location>
</feature>
<reference evidence="2" key="2">
    <citation type="submission" date="2022-01" db="EMBL/GenBank/DDBJ databases">
        <authorList>
            <person name="Yamashiro T."/>
            <person name="Shiraishi A."/>
            <person name="Satake H."/>
            <person name="Nakayama K."/>
        </authorList>
    </citation>
    <scope>NUCLEOTIDE SEQUENCE</scope>
</reference>
<protein>
    <submittedName>
        <fullName evidence="2">Uncharacterized protein</fullName>
    </submittedName>
</protein>
<reference evidence="2" key="1">
    <citation type="journal article" date="2022" name="Int. J. Mol. Sci.">
        <title>Draft Genome of Tanacetum Coccineum: Genomic Comparison of Closely Related Tanacetum-Family Plants.</title>
        <authorList>
            <person name="Yamashiro T."/>
            <person name="Shiraishi A."/>
            <person name="Nakayama K."/>
            <person name="Satake H."/>
        </authorList>
    </citation>
    <scope>NUCLEOTIDE SEQUENCE</scope>
</reference>
<evidence type="ECO:0000313" key="3">
    <source>
        <dbReference type="Proteomes" id="UP001151760"/>
    </source>
</evidence>
<feature type="compositionally biased region" description="Polar residues" evidence="1">
    <location>
        <begin position="13"/>
        <end position="24"/>
    </location>
</feature>
<accession>A0ABQ5B9T7</accession>
<gene>
    <name evidence="2" type="ORF">Tco_0858056</name>
</gene>
<organism evidence="2 3">
    <name type="scientific">Tanacetum coccineum</name>
    <dbReference type="NCBI Taxonomy" id="301880"/>
    <lineage>
        <taxon>Eukaryota</taxon>
        <taxon>Viridiplantae</taxon>
        <taxon>Streptophyta</taxon>
        <taxon>Embryophyta</taxon>
        <taxon>Tracheophyta</taxon>
        <taxon>Spermatophyta</taxon>
        <taxon>Magnoliopsida</taxon>
        <taxon>eudicotyledons</taxon>
        <taxon>Gunneridae</taxon>
        <taxon>Pentapetalae</taxon>
        <taxon>asterids</taxon>
        <taxon>campanulids</taxon>
        <taxon>Asterales</taxon>
        <taxon>Asteraceae</taxon>
        <taxon>Asteroideae</taxon>
        <taxon>Anthemideae</taxon>
        <taxon>Anthemidinae</taxon>
        <taxon>Tanacetum</taxon>
    </lineage>
</organism>
<evidence type="ECO:0000313" key="2">
    <source>
        <dbReference type="EMBL" id="GJT11014.1"/>
    </source>
</evidence>
<dbReference type="Proteomes" id="UP001151760">
    <property type="component" value="Unassembled WGS sequence"/>
</dbReference>
<evidence type="ECO:0000256" key="1">
    <source>
        <dbReference type="SAM" id="MobiDB-lite"/>
    </source>
</evidence>
<dbReference type="EMBL" id="BQNB010013033">
    <property type="protein sequence ID" value="GJT11014.1"/>
    <property type="molecule type" value="Genomic_DNA"/>
</dbReference>
<feature type="compositionally biased region" description="Acidic residues" evidence="1">
    <location>
        <begin position="81"/>
        <end position="97"/>
    </location>
</feature>
<feature type="compositionally biased region" description="Basic and acidic residues" evidence="1">
    <location>
        <begin position="98"/>
        <end position="107"/>
    </location>
</feature>
<feature type="region of interest" description="Disordered" evidence="1">
    <location>
        <begin position="1"/>
        <end position="182"/>
    </location>
</feature>
<proteinExistence type="predicted"/>
<feature type="compositionally biased region" description="Basic and acidic residues" evidence="1">
    <location>
        <begin position="53"/>
        <end position="64"/>
    </location>
</feature>
<feature type="non-terminal residue" evidence="2">
    <location>
        <position position="274"/>
    </location>
</feature>
<name>A0ABQ5B9T7_9ASTR</name>
<feature type="compositionally biased region" description="Basic and acidic residues" evidence="1">
    <location>
        <begin position="161"/>
        <end position="173"/>
    </location>
</feature>
<comment type="caution">
    <text evidence="2">The sequence shown here is derived from an EMBL/GenBank/DDBJ whole genome shotgun (WGS) entry which is preliminary data.</text>
</comment>
<feature type="compositionally biased region" description="Acidic residues" evidence="1">
    <location>
        <begin position="128"/>
        <end position="152"/>
    </location>
</feature>
<sequence length="274" mass="30072">MQALKESKKTSRRQPGTRNSNEGNCVSPRIPDESTVIPTTLSEGTGTKPGVPNEEKVTSKEKVILEWGSEQESEYSKDDQSENEEVNWIYSEEDDEKKDDVDDDKSINLEMTDDEETDDEFVHSVEQVNDDEDEDMTNAEVEESGNGDEENTDAAKTATGKTKEVKDDTKKAELPPTSSNLSVSSGFSDQFLKLSSNASLVSTVKDTTDAENNSLLDIKIQYEVPHIQSSSVLRVPVSVISEPSVLSPVKETPLVAPVTTLPLLSVSIITHVPH</sequence>